<comment type="catalytic activity">
    <reaction evidence="9">
        <text>a lipid X + a UDP-2-N,3-O-bis[(3R)-3-hydroxyacyl]-alpha-D-glucosamine = a lipid A disaccharide + UDP + H(+)</text>
        <dbReference type="Rhea" id="RHEA:67828"/>
        <dbReference type="ChEBI" id="CHEBI:15378"/>
        <dbReference type="ChEBI" id="CHEBI:58223"/>
        <dbReference type="ChEBI" id="CHEBI:137748"/>
        <dbReference type="ChEBI" id="CHEBI:176338"/>
        <dbReference type="ChEBI" id="CHEBI:176343"/>
        <dbReference type="EC" id="2.4.1.182"/>
    </reaction>
</comment>
<dbReference type="Pfam" id="PF02684">
    <property type="entry name" value="LpxB"/>
    <property type="match status" value="1"/>
</dbReference>
<dbReference type="EC" id="2.4.1.182" evidence="2 10"/>
<evidence type="ECO:0000256" key="4">
    <source>
        <dbReference type="ARBA" id="ARBA00022516"/>
    </source>
</evidence>
<evidence type="ECO:0000256" key="8">
    <source>
        <dbReference type="ARBA" id="ARBA00023098"/>
    </source>
</evidence>
<dbReference type="GO" id="GO:0016020">
    <property type="term" value="C:membrane"/>
    <property type="evidence" value="ECO:0007669"/>
    <property type="project" value="GOC"/>
</dbReference>
<dbReference type="RefSeq" id="WP_135764907.1">
    <property type="nucleotide sequence ID" value="NZ_RQHV01000061.1"/>
</dbReference>
<evidence type="ECO:0000313" key="12">
    <source>
        <dbReference type="Proteomes" id="UP000298264"/>
    </source>
</evidence>
<sequence>MVAKKKSSHSRSKSSDSSILILTGEHSGDLLGGDLLGELKSMKPDFSYYGIGGDSMKAHGFESLEDIEALSVIGFSEAIKKYSFLKRVLFQIVEEAKYRNTKLAVLIDYPGFNLRLARELKKIGIPSIFYVSPQIWAWKFKRIFFIKEHIALMLTLFRFEESIYKEYGVNAKFVGHPIVRRIPEKLKKESPLPGGLPHTDEGFVIGLLPGSRTGEITKLLDPILGTAVLLHRHVTSQGKKIVFLLPNINSKQENFIKQKLDEIKTKEPSIEIHYVWDGSLKVMNASDLLLIASGTATLEGLYFEKPMIILYKVSLFTYFIGSLLMKSKFIGLANILSGQEVCRELTQNECKPKYIFEEAKRILDHSEFRNKMIRLLKETKERELGASNGGKLAAKEISHFIDSLGTEES</sequence>
<proteinExistence type="predicted"/>
<keyword evidence="12" id="KW-1185">Reference proteome</keyword>
<dbReference type="PANTHER" id="PTHR30372:SF4">
    <property type="entry name" value="LIPID-A-DISACCHARIDE SYNTHASE, MITOCHONDRIAL-RELATED"/>
    <property type="match status" value="1"/>
</dbReference>
<keyword evidence="6 11" id="KW-0328">Glycosyltransferase</keyword>
<reference evidence="11" key="1">
    <citation type="journal article" date="2019" name="PLoS Negl. Trop. Dis.">
        <title>Revisiting the worldwide diversity of Leptospira species in the environment.</title>
        <authorList>
            <person name="Vincent A.T."/>
            <person name="Schiettekatte O."/>
            <person name="Bourhy P."/>
            <person name="Veyrier F.J."/>
            <person name="Picardeau M."/>
        </authorList>
    </citation>
    <scope>NUCLEOTIDE SEQUENCE [LARGE SCALE GENOMIC DNA]</scope>
    <source>
        <strain evidence="11">201400974</strain>
    </source>
</reference>
<dbReference type="InterPro" id="IPR003835">
    <property type="entry name" value="Glyco_trans_19"/>
</dbReference>
<dbReference type="PANTHER" id="PTHR30372">
    <property type="entry name" value="LIPID-A-DISACCHARIDE SYNTHASE"/>
    <property type="match status" value="1"/>
</dbReference>
<comment type="caution">
    <text evidence="11">The sequence shown here is derived from an EMBL/GenBank/DDBJ whole genome shotgun (WGS) entry which is preliminary data.</text>
</comment>
<dbReference type="OrthoDB" id="9801642at2"/>
<protein>
    <recommendedName>
        <fullName evidence="3 10">Lipid-A-disaccharide synthase</fullName>
        <ecNumber evidence="2 10">2.4.1.182</ecNumber>
    </recommendedName>
</protein>
<dbReference type="NCBIfam" id="TIGR00215">
    <property type="entry name" value="lpxB"/>
    <property type="match status" value="1"/>
</dbReference>
<name>A0A4R9LML3_9LEPT</name>
<evidence type="ECO:0000256" key="2">
    <source>
        <dbReference type="ARBA" id="ARBA00012687"/>
    </source>
</evidence>
<evidence type="ECO:0000256" key="10">
    <source>
        <dbReference type="NCBIfam" id="TIGR00215"/>
    </source>
</evidence>
<keyword evidence="5" id="KW-0441">Lipid A biosynthesis</keyword>
<dbReference type="AlphaFoldDB" id="A0A4R9LML3"/>
<evidence type="ECO:0000256" key="7">
    <source>
        <dbReference type="ARBA" id="ARBA00022679"/>
    </source>
</evidence>
<evidence type="ECO:0000256" key="3">
    <source>
        <dbReference type="ARBA" id="ARBA00020902"/>
    </source>
</evidence>
<evidence type="ECO:0000256" key="9">
    <source>
        <dbReference type="ARBA" id="ARBA00048975"/>
    </source>
</evidence>
<dbReference type="GO" id="GO:0005543">
    <property type="term" value="F:phospholipid binding"/>
    <property type="evidence" value="ECO:0007669"/>
    <property type="project" value="TreeGrafter"/>
</dbReference>
<dbReference type="GO" id="GO:0009245">
    <property type="term" value="P:lipid A biosynthetic process"/>
    <property type="evidence" value="ECO:0007669"/>
    <property type="project" value="UniProtKB-UniRule"/>
</dbReference>
<keyword evidence="8" id="KW-0443">Lipid metabolism</keyword>
<dbReference type="EMBL" id="RQHV01000061">
    <property type="protein sequence ID" value="TGN07927.1"/>
    <property type="molecule type" value="Genomic_DNA"/>
</dbReference>
<dbReference type="Proteomes" id="UP000298264">
    <property type="component" value="Unassembled WGS sequence"/>
</dbReference>
<organism evidence="11 12">
    <name type="scientific">Leptospira ilyithenensis</name>
    <dbReference type="NCBI Taxonomy" id="2484901"/>
    <lineage>
        <taxon>Bacteria</taxon>
        <taxon>Pseudomonadati</taxon>
        <taxon>Spirochaetota</taxon>
        <taxon>Spirochaetia</taxon>
        <taxon>Leptospirales</taxon>
        <taxon>Leptospiraceae</taxon>
        <taxon>Leptospira</taxon>
    </lineage>
</organism>
<gene>
    <name evidence="11" type="primary">lpxB</name>
    <name evidence="11" type="ORF">EHS11_13365</name>
</gene>
<evidence type="ECO:0000313" key="11">
    <source>
        <dbReference type="EMBL" id="TGN07927.1"/>
    </source>
</evidence>
<dbReference type="SUPFAM" id="SSF53756">
    <property type="entry name" value="UDP-Glycosyltransferase/glycogen phosphorylase"/>
    <property type="match status" value="1"/>
</dbReference>
<keyword evidence="4" id="KW-0444">Lipid biosynthesis</keyword>
<evidence type="ECO:0000256" key="6">
    <source>
        <dbReference type="ARBA" id="ARBA00022676"/>
    </source>
</evidence>
<comment type="function">
    <text evidence="1">Condensation of UDP-2,3-diacylglucosamine and 2,3-diacylglucosamine-1-phosphate to form lipid A disaccharide, a precursor of lipid A, a phosphorylated glycolipid that anchors the lipopolysaccharide to the outer membrane of the cell.</text>
</comment>
<evidence type="ECO:0000256" key="5">
    <source>
        <dbReference type="ARBA" id="ARBA00022556"/>
    </source>
</evidence>
<accession>A0A4R9LML3</accession>
<keyword evidence="7 11" id="KW-0808">Transferase</keyword>
<dbReference type="GO" id="GO:0008915">
    <property type="term" value="F:lipid-A-disaccharide synthase activity"/>
    <property type="evidence" value="ECO:0007669"/>
    <property type="project" value="UniProtKB-UniRule"/>
</dbReference>
<evidence type="ECO:0000256" key="1">
    <source>
        <dbReference type="ARBA" id="ARBA00002056"/>
    </source>
</evidence>